<evidence type="ECO:0000313" key="2">
    <source>
        <dbReference type="EMBL" id="KAF4687366.1"/>
    </source>
</evidence>
<gene>
    <name evidence="2" type="ORF">FOZ60_004002</name>
    <name evidence="3" type="ORF">FOZ62_012468</name>
    <name evidence="4" type="ORF">FOZ63_021358</name>
</gene>
<evidence type="ECO:0000313" key="6">
    <source>
        <dbReference type="Proteomes" id="UP000553632"/>
    </source>
</evidence>
<dbReference type="OrthoDB" id="6179715at2759"/>
<reference evidence="5 6" key="1">
    <citation type="submission" date="2020-04" db="EMBL/GenBank/DDBJ databases">
        <title>Perkinsus olseni comparative genomics.</title>
        <authorList>
            <person name="Bogema D.R."/>
        </authorList>
    </citation>
    <scope>NUCLEOTIDE SEQUENCE [LARGE SCALE GENOMIC DNA]</scope>
    <source>
        <strain evidence="2">00978-12</strain>
        <strain evidence="3">ATCC PRA-205</strain>
        <strain evidence="4 6">ATCC PRA-207</strain>
    </source>
</reference>
<evidence type="ECO:0000313" key="3">
    <source>
        <dbReference type="EMBL" id="KAF4710673.1"/>
    </source>
</evidence>
<sequence length="107" mass="11924">MPLPSLDFATLLYITLTYILFATLGNAEQHGMTGLEEYGARSLPAQGETCADPKFSETFACCYDDHVNAVCYYCGRQYDSLTLYHDCCYDGPGKSDDVRSFCELIFA</sequence>
<proteinExistence type="predicted"/>
<feature type="chain" id="PRO_5033594447" evidence="1">
    <location>
        <begin position="28"/>
        <end position="107"/>
    </location>
</feature>
<comment type="caution">
    <text evidence="3">The sequence shown here is derived from an EMBL/GenBank/DDBJ whole genome shotgun (WGS) entry which is preliminary data.</text>
</comment>
<evidence type="ECO:0000313" key="4">
    <source>
        <dbReference type="EMBL" id="KAF4747544.1"/>
    </source>
</evidence>
<organism evidence="3 7">
    <name type="scientific">Perkinsus olseni</name>
    <name type="common">Perkinsus atlanticus</name>
    <dbReference type="NCBI Taxonomy" id="32597"/>
    <lineage>
        <taxon>Eukaryota</taxon>
        <taxon>Sar</taxon>
        <taxon>Alveolata</taxon>
        <taxon>Perkinsozoa</taxon>
        <taxon>Perkinsea</taxon>
        <taxon>Perkinsida</taxon>
        <taxon>Perkinsidae</taxon>
        <taxon>Perkinsus</taxon>
    </lineage>
</organism>
<evidence type="ECO:0000313" key="7">
    <source>
        <dbReference type="Proteomes" id="UP000574390"/>
    </source>
</evidence>
<dbReference type="EMBL" id="JABANP010000188">
    <property type="protein sequence ID" value="KAF4687366.1"/>
    <property type="molecule type" value="Genomic_DNA"/>
</dbReference>
<evidence type="ECO:0000256" key="1">
    <source>
        <dbReference type="SAM" id="SignalP"/>
    </source>
</evidence>
<dbReference type="EMBL" id="JABANO010009048">
    <property type="protein sequence ID" value="KAF4747544.1"/>
    <property type="molecule type" value="Genomic_DNA"/>
</dbReference>
<protein>
    <submittedName>
        <fullName evidence="3">Uncharacterized protein</fullName>
    </submittedName>
</protein>
<evidence type="ECO:0000313" key="5">
    <source>
        <dbReference type="Proteomes" id="UP000541610"/>
    </source>
</evidence>
<dbReference type="Proteomes" id="UP000553632">
    <property type="component" value="Unassembled WGS sequence"/>
</dbReference>
<dbReference type="Proteomes" id="UP000574390">
    <property type="component" value="Unassembled WGS sequence"/>
</dbReference>
<dbReference type="AlphaFoldDB" id="A0A7J6QQY3"/>
<dbReference type="EMBL" id="JABANM010027834">
    <property type="protein sequence ID" value="KAF4710673.1"/>
    <property type="molecule type" value="Genomic_DNA"/>
</dbReference>
<keyword evidence="1" id="KW-0732">Signal</keyword>
<keyword evidence="6" id="KW-1185">Reference proteome</keyword>
<dbReference type="Proteomes" id="UP000541610">
    <property type="component" value="Unassembled WGS sequence"/>
</dbReference>
<name>A0A7J6QQY3_PEROL</name>
<accession>A0A7J6QQY3</accession>
<feature type="signal peptide" evidence="1">
    <location>
        <begin position="1"/>
        <end position="27"/>
    </location>
</feature>